<feature type="signal peptide" evidence="1">
    <location>
        <begin position="1"/>
        <end position="21"/>
    </location>
</feature>
<evidence type="ECO:0000313" key="3">
    <source>
        <dbReference type="Proteomes" id="UP000224567"/>
    </source>
</evidence>
<evidence type="ECO:0008006" key="4">
    <source>
        <dbReference type="Google" id="ProtNLM"/>
    </source>
</evidence>
<proteinExistence type="predicted"/>
<gene>
    <name evidence="2" type="ORF">CQW23_33465</name>
</gene>
<dbReference type="OrthoDB" id="20872at2759"/>
<organism evidence="2 3">
    <name type="scientific">Capsicum baccatum</name>
    <name type="common">Peruvian pepper</name>
    <dbReference type="NCBI Taxonomy" id="33114"/>
    <lineage>
        <taxon>Eukaryota</taxon>
        <taxon>Viridiplantae</taxon>
        <taxon>Streptophyta</taxon>
        <taxon>Embryophyta</taxon>
        <taxon>Tracheophyta</taxon>
        <taxon>Spermatophyta</taxon>
        <taxon>Magnoliopsida</taxon>
        <taxon>eudicotyledons</taxon>
        <taxon>Gunneridae</taxon>
        <taxon>Pentapetalae</taxon>
        <taxon>asterids</taxon>
        <taxon>lamiids</taxon>
        <taxon>Solanales</taxon>
        <taxon>Solanaceae</taxon>
        <taxon>Solanoideae</taxon>
        <taxon>Capsiceae</taxon>
        <taxon>Capsicum</taxon>
    </lineage>
</organism>
<dbReference type="PANTHER" id="PTHR34723">
    <property type="entry name" value="PROTEIN CBG17025"/>
    <property type="match status" value="1"/>
</dbReference>
<sequence>MSMQGAMAPRCLGCMAPWCLGAFVPWRHSALVPWCHGATVPWRHGALAPWWCLGAMAPRSHGALVPWCHGATVPWCHGATVPRCLGATVHGYPTCQRHHHGRPLYVRRHSSLEASPALHSTVTKTSNCGMPPHTDVVLGASLSTYAALRIAEILQLRCRCFSRKAT</sequence>
<keyword evidence="1" id="KW-0732">Signal</keyword>
<dbReference type="PANTHER" id="PTHR34723:SF8">
    <property type="entry name" value="PROTEIN CBG17025"/>
    <property type="match status" value="1"/>
</dbReference>
<name>A0A2G2V1S7_CAPBA</name>
<dbReference type="EMBL" id="MLFT02000589">
    <property type="protein sequence ID" value="PHT26923.1"/>
    <property type="molecule type" value="Genomic_DNA"/>
</dbReference>
<evidence type="ECO:0000256" key="1">
    <source>
        <dbReference type="SAM" id="SignalP"/>
    </source>
</evidence>
<dbReference type="AlphaFoldDB" id="A0A2G2V1S7"/>
<protein>
    <recommendedName>
        <fullName evidence="4">Secreted protein</fullName>
    </recommendedName>
</protein>
<comment type="caution">
    <text evidence="2">The sequence shown here is derived from an EMBL/GenBank/DDBJ whole genome shotgun (WGS) entry which is preliminary data.</text>
</comment>
<feature type="chain" id="PRO_5013921909" description="Secreted protein" evidence="1">
    <location>
        <begin position="22"/>
        <end position="166"/>
    </location>
</feature>
<accession>A0A2G2V1S7</accession>
<reference evidence="3" key="2">
    <citation type="journal article" date="2017" name="J. Anim. Genet.">
        <title>Multiple reference genome sequences of hot pepper reveal the massive evolution of plant disease resistance genes by retroduplication.</title>
        <authorList>
            <person name="Kim S."/>
            <person name="Park J."/>
            <person name="Yeom S.-I."/>
            <person name="Kim Y.-M."/>
            <person name="Seo E."/>
            <person name="Kim K.-T."/>
            <person name="Kim M.-S."/>
            <person name="Lee J.M."/>
            <person name="Cheong K."/>
            <person name="Shin H.-S."/>
            <person name="Kim S.-B."/>
            <person name="Han K."/>
            <person name="Lee J."/>
            <person name="Park M."/>
            <person name="Lee H.-A."/>
            <person name="Lee H.-Y."/>
            <person name="Lee Y."/>
            <person name="Oh S."/>
            <person name="Lee J.H."/>
            <person name="Choi E."/>
            <person name="Choi E."/>
            <person name="Lee S.E."/>
            <person name="Jeon J."/>
            <person name="Kim H."/>
            <person name="Choi G."/>
            <person name="Song H."/>
            <person name="Lee J."/>
            <person name="Lee S.-C."/>
            <person name="Kwon J.-K."/>
            <person name="Lee H.-Y."/>
            <person name="Koo N."/>
            <person name="Hong Y."/>
            <person name="Kim R.W."/>
            <person name="Kang W.-H."/>
            <person name="Huh J.H."/>
            <person name="Kang B.-C."/>
            <person name="Yang T.-J."/>
            <person name="Lee Y.-H."/>
            <person name="Bennetzen J.L."/>
            <person name="Choi D."/>
        </authorList>
    </citation>
    <scope>NUCLEOTIDE SEQUENCE [LARGE SCALE GENOMIC DNA]</scope>
    <source>
        <strain evidence="3">cv. PBC81</strain>
    </source>
</reference>
<keyword evidence="3" id="KW-1185">Reference proteome</keyword>
<evidence type="ECO:0000313" key="2">
    <source>
        <dbReference type="EMBL" id="PHT26923.1"/>
    </source>
</evidence>
<reference evidence="2 3" key="1">
    <citation type="journal article" date="2017" name="Genome Biol.">
        <title>New reference genome sequences of hot pepper reveal the massive evolution of plant disease-resistance genes by retroduplication.</title>
        <authorList>
            <person name="Kim S."/>
            <person name="Park J."/>
            <person name="Yeom S.I."/>
            <person name="Kim Y.M."/>
            <person name="Seo E."/>
            <person name="Kim K.T."/>
            <person name="Kim M.S."/>
            <person name="Lee J.M."/>
            <person name="Cheong K."/>
            <person name="Shin H.S."/>
            <person name="Kim S.B."/>
            <person name="Han K."/>
            <person name="Lee J."/>
            <person name="Park M."/>
            <person name="Lee H.A."/>
            <person name="Lee H.Y."/>
            <person name="Lee Y."/>
            <person name="Oh S."/>
            <person name="Lee J.H."/>
            <person name="Choi E."/>
            <person name="Choi E."/>
            <person name="Lee S.E."/>
            <person name="Jeon J."/>
            <person name="Kim H."/>
            <person name="Choi G."/>
            <person name="Song H."/>
            <person name="Lee J."/>
            <person name="Lee S.C."/>
            <person name="Kwon J.K."/>
            <person name="Lee H.Y."/>
            <person name="Koo N."/>
            <person name="Hong Y."/>
            <person name="Kim R.W."/>
            <person name="Kang W.H."/>
            <person name="Huh J.H."/>
            <person name="Kang B.C."/>
            <person name="Yang T.J."/>
            <person name="Lee Y.H."/>
            <person name="Bennetzen J.L."/>
            <person name="Choi D."/>
        </authorList>
    </citation>
    <scope>NUCLEOTIDE SEQUENCE [LARGE SCALE GENOMIC DNA]</scope>
    <source>
        <strain evidence="3">cv. PBC81</strain>
    </source>
</reference>
<dbReference type="Proteomes" id="UP000224567">
    <property type="component" value="Unassembled WGS sequence"/>
</dbReference>